<evidence type="ECO:0000256" key="6">
    <source>
        <dbReference type="RuleBase" id="RU365089"/>
    </source>
</evidence>
<comment type="caution">
    <text evidence="7">The sequence shown here is derived from an EMBL/GenBank/DDBJ whole genome shotgun (WGS) entry which is preliminary data.</text>
</comment>
<dbReference type="AlphaFoldDB" id="A0A8G2CP52"/>
<comment type="similarity">
    <text evidence="2 6">Belongs to the transposase mutator family.</text>
</comment>
<organism evidence="7 8">
    <name type="scientific">Acidiphilium rubrum</name>
    <dbReference type="NCBI Taxonomy" id="526"/>
    <lineage>
        <taxon>Bacteria</taxon>
        <taxon>Pseudomonadati</taxon>
        <taxon>Pseudomonadota</taxon>
        <taxon>Alphaproteobacteria</taxon>
        <taxon>Acetobacterales</taxon>
        <taxon>Acidocellaceae</taxon>
        <taxon>Acidiphilium</taxon>
    </lineage>
</organism>
<dbReference type="OrthoDB" id="165209at2"/>
<keyword evidence="3 6" id="KW-0815">Transposition</keyword>
<evidence type="ECO:0000256" key="4">
    <source>
        <dbReference type="ARBA" id="ARBA00023125"/>
    </source>
</evidence>
<dbReference type="PROSITE" id="PS01007">
    <property type="entry name" value="TRANSPOSASE_MUTATOR"/>
    <property type="match status" value="1"/>
</dbReference>
<dbReference type="PANTHER" id="PTHR33217:SF9">
    <property type="entry name" value="MUTATOR FAMILY TRANSPOSASE"/>
    <property type="match status" value="1"/>
</dbReference>
<dbReference type="NCBIfam" id="NF033543">
    <property type="entry name" value="transpos_IS256"/>
    <property type="match status" value="1"/>
</dbReference>
<evidence type="ECO:0000313" key="7">
    <source>
        <dbReference type="EMBL" id="SIR55904.1"/>
    </source>
</evidence>
<protein>
    <recommendedName>
        <fullName evidence="6">Mutator family transposase</fullName>
    </recommendedName>
</protein>
<dbReference type="GO" id="GO:0003677">
    <property type="term" value="F:DNA binding"/>
    <property type="evidence" value="ECO:0007669"/>
    <property type="project" value="UniProtKB-UniRule"/>
</dbReference>
<reference evidence="7 8" key="1">
    <citation type="submission" date="2017-01" db="EMBL/GenBank/DDBJ databases">
        <authorList>
            <person name="Varghese N."/>
            <person name="Submissions S."/>
        </authorList>
    </citation>
    <scope>NUCLEOTIDE SEQUENCE [LARGE SCALE GENOMIC DNA]</scope>
    <source>
        <strain evidence="7 8">ATCC 35905</strain>
    </source>
</reference>
<name>A0A8G2CP52_ACIRU</name>
<gene>
    <name evidence="7" type="ORF">SAMN05421828_1549</name>
</gene>
<dbReference type="EMBL" id="FTNE01000054">
    <property type="protein sequence ID" value="SIR55904.1"/>
    <property type="molecule type" value="Genomic_DNA"/>
</dbReference>
<keyword evidence="5 6" id="KW-0233">DNA recombination</keyword>
<dbReference type="Pfam" id="PF00872">
    <property type="entry name" value="Transposase_mut"/>
    <property type="match status" value="1"/>
</dbReference>
<accession>A0A8G2CP52</accession>
<evidence type="ECO:0000313" key="8">
    <source>
        <dbReference type="Proteomes" id="UP000186308"/>
    </source>
</evidence>
<keyword evidence="4 6" id="KW-0238">DNA-binding</keyword>
<dbReference type="InterPro" id="IPR001207">
    <property type="entry name" value="Transposase_mutator"/>
</dbReference>
<feature type="non-terminal residue" evidence="7">
    <location>
        <position position="1"/>
    </location>
</feature>
<keyword evidence="8" id="KW-1185">Reference proteome</keyword>
<evidence type="ECO:0000256" key="2">
    <source>
        <dbReference type="ARBA" id="ARBA00010961"/>
    </source>
</evidence>
<dbReference type="GO" id="GO:0004803">
    <property type="term" value="F:transposase activity"/>
    <property type="evidence" value="ECO:0007669"/>
    <property type="project" value="UniProtKB-UniRule"/>
</dbReference>
<evidence type="ECO:0000256" key="5">
    <source>
        <dbReference type="ARBA" id="ARBA00023172"/>
    </source>
</evidence>
<dbReference type="GO" id="GO:0006313">
    <property type="term" value="P:DNA transposition"/>
    <property type="evidence" value="ECO:0007669"/>
    <property type="project" value="UniProtKB-UniRule"/>
</dbReference>
<evidence type="ECO:0000256" key="1">
    <source>
        <dbReference type="ARBA" id="ARBA00002190"/>
    </source>
</evidence>
<evidence type="ECO:0000256" key="3">
    <source>
        <dbReference type="ARBA" id="ARBA00022578"/>
    </source>
</evidence>
<dbReference type="Proteomes" id="UP000186308">
    <property type="component" value="Unassembled WGS sequence"/>
</dbReference>
<comment type="function">
    <text evidence="1 6">Required for the transposition of the insertion element.</text>
</comment>
<keyword evidence="6" id="KW-0814">Transposable element</keyword>
<proteinExistence type="inferred from homology"/>
<sequence>DGVYLQARMEPQAECMLVLIGATPEGRKELIGFQVGMRESAQSWHELLVDLKARGLTIAPQVATGDGALGFWKAIEEVWPRTCHQRCTVHKTANVLNKMPKVLQPAAKADLREIWTAPDRAAAEAAITKFVEKYGLKYDKAVTCLVKDRDALLTFYDYPAEHWEHLRTSNPIESVFATVRHRTVRTKGALSQDTARFMVFKLVTAAAKTWRKLNGENQLPKVIQGITFRDGVEVIETPAQNAA</sequence>
<dbReference type="RefSeq" id="WP_076454837.1">
    <property type="nucleotide sequence ID" value="NZ_FTNE01000054.1"/>
</dbReference>
<dbReference type="PANTHER" id="PTHR33217">
    <property type="entry name" value="TRANSPOSASE FOR INSERTION SEQUENCE ELEMENT IS1081"/>
    <property type="match status" value="1"/>
</dbReference>